<dbReference type="InterPro" id="IPR052050">
    <property type="entry name" value="SecEffector_AnkRepeat"/>
</dbReference>
<accession>F4PP88</accession>
<dbReference type="Gene3D" id="1.25.40.20">
    <property type="entry name" value="Ankyrin repeat-containing domain"/>
    <property type="match status" value="3"/>
</dbReference>
<dbReference type="SUPFAM" id="SSF48403">
    <property type="entry name" value="Ankyrin repeat"/>
    <property type="match status" value="1"/>
</dbReference>
<name>F4PP88_CACFS</name>
<dbReference type="AlphaFoldDB" id="F4PP88"/>
<dbReference type="RefSeq" id="XP_004360052.1">
    <property type="nucleotide sequence ID" value="XM_004359995.1"/>
</dbReference>
<dbReference type="STRING" id="1054147.F4PP88"/>
<dbReference type="PANTHER" id="PTHR46586">
    <property type="entry name" value="ANKYRIN REPEAT-CONTAINING PROTEIN"/>
    <property type="match status" value="1"/>
</dbReference>
<dbReference type="Proteomes" id="UP000007797">
    <property type="component" value="Unassembled WGS sequence"/>
</dbReference>
<dbReference type="GeneID" id="14874702"/>
<dbReference type="OrthoDB" id="76773at2759"/>
<dbReference type="Pfam" id="PF12796">
    <property type="entry name" value="Ank_2"/>
    <property type="match status" value="2"/>
</dbReference>
<evidence type="ECO:0008006" key="3">
    <source>
        <dbReference type="Google" id="ProtNLM"/>
    </source>
</evidence>
<dbReference type="InterPro" id="IPR002110">
    <property type="entry name" value="Ankyrin_rpt"/>
</dbReference>
<evidence type="ECO:0000313" key="1">
    <source>
        <dbReference type="EMBL" id="EGG22201.1"/>
    </source>
</evidence>
<sequence length="608" mass="69140">MSSTTTTTITFQSIFRVKYIRHVIFNQISNTTNQLGDSIQRKSVKGRDIIKLPYLEMISKYAMPLNFVRHYLPKDCSHILLDRRRLAITQYCHHPNAYTETSIGMVEYITIPNQEILEYLVKRCPTSTPLEIEFLKNAMDMAIKISSLSIVKLLHSSKGVRLNGRHMSLACKASSFEIVKYIHDSGIGKCEDGMDEAAKNSFEIVKFLHFKRTDGCSKGAMNNAAENGQLDIVKFLHENRGEGATAWAMDIASMNGHIDVVKFLHFHRREGATTKAMDNASLNGHIEIVQFLEEHRAEGGTSKAIYNAAKNDHINVVKYIYKNRPRGTATDEFVIGREVIPKVSIELLSYLVDTFKAKCTLDAVVESLQCGRLDIFHYLYNQFSADPDIWTPRIMDVQLQMGSLIFEGASTMAMDWAAQYNHFEVLKFLHVHRTEGATTYAMDGAAKNGNIEIVKYLQEHRSEGATTDAMDYSAQYGLIEIVKYLHDNRTEGCTARALEYACTYGHAEVAKFLINVRNLKSNVYILENATKYGEYEIVKLILPQFVDAEGIQTIDRILKTMNHYCYETKQLLRDHLNQLKGGHDQDNVQQSNNPLMNLIGWIMSPKRQ</sequence>
<gene>
    <name evidence="1" type="ORF">DFA_04319</name>
</gene>
<dbReference type="PANTHER" id="PTHR46586:SF5">
    <property type="match status" value="1"/>
</dbReference>
<protein>
    <recommendedName>
        <fullName evidence="3">Ankyrin repeat-containing protein</fullName>
    </recommendedName>
</protein>
<evidence type="ECO:0000313" key="2">
    <source>
        <dbReference type="Proteomes" id="UP000007797"/>
    </source>
</evidence>
<dbReference type="KEGG" id="dfa:DFA_04319"/>
<proteinExistence type="predicted"/>
<dbReference type="InterPro" id="IPR036770">
    <property type="entry name" value="Ankyrin_rpt-contain_sf"/>
</dbReference>
<organism evidence="1 2">
    <name type="scientific">Cavenderia fasciculata</name>
    <name type="common">Slime mold</name>
    <name type="synonym">Dictyostelium fasciculatum</name>
    <dbReference type="NCBI Taxonomy" id="261658"/>
    <lineage>
        <taxon>Eukaryota</taxon>
        <taxon>Amoebozoa</taxon>
        <taxon>Evosea</taxon>
        <taxon>Eumycetozoa</taxon>
        <taxon>Dictyostelia</taxon>
        <taxon>Acytosteliales</taxon>
        <taxon>Cavenderiaceae</taxon>
        <taxon>Cavenderia</taxon>
    </lineage>
</organism>
<dbReference type="EMBL" id="GL883009">
    <property type="protein sequence ID" value="EGG22201.1"/>
    <property type="molecule type" value="Genomic_DNA"/>
</dbReference>
<dbReference type="SUPFAM" id="SSF140860">
    <property type="entry name" value="Pseudo ankyrin repeat-like"/>
    <property type="match status" value="1"/>
</dbReference>
<reference evidence="2" key="1">
    <citation type="journal article" date="2011" name="Genome Res.">
        <title>Phylogeny-wide analysis of social amoeba genomes highlights ancient origins for complex intercellular communication.</title>
        <authorList>
            <person name="Heidel A.J."/>
            <person name="Lawal H.M."/>
            <person name="Felder M."/>
            <person name="Schilde C."/>
            <person name="Helps N.R."/>
            <person name="Tunggal B."/>
            <person name="Rivero F."/>
            <person name="John U."/>
            <person name="Schleicher M."/>
            <person name="Eichinger L."/>
            <person name="Platzer M."/>
            <person name="Noegel A.A."/>
            <person name="Schaap P."/>
            <person name="Gloeckner G."/>
        </authorList>
    </citation>
    <scope>NUCLEOTIDE SEQUENCE [LARGE SCALE GENOMIC DNA]</scope>
    <source>
        <strain evidence="2">SH3</strain>
    </source>
</reference>
<keyword evidence="2" id="KW-1185">Reference proteome</keyword>